<dbReference type="GO" id="GO:0008270">
    <property type="term" value="F:zinc ion binding"/>
    <property type="evidence" value="ECO:0007669"/>
    <property type="project" value="UniProtKB-KW"/>
</dbReference>
<dbReference type="Proteomes" id="UP000823388">
    <property type="component" value="Chromosome 5N"/>
</dbReference>
<dbReference type="SUPFAM" id="SSF57667">
    <property type="entry name" value="beta-beta-alpha zinc fingers"/>
    <property type="match status" value="1"/>
</dbReference>
<dbReference type="InterPro" id="IPR008906">
    <property type="entry name" value="HATC_C_dom"/>
</dbReference>
<organism evidence="12 13">
    <name type="scientific">Panicum virgatum</name>
    <name type="common">Blackwell switchgrass</name>
    <dbReference type="NCBI Taxonomy" id="38727"/>
    <lineage>
        <taxon>Eukaryota</taxon>
        <taxon>Viridiplantae</taxon>
        <taxon>Streptophyta</taxon>
        <taxon>Embryophyta</taxon>
        <taxon>Tracheophyta</taxon>
        <taxon>Spermatophyta</taxon>
        <taxon>Magnoliopsida</taxon>
        <taxon>Liliopsida</taxon>
        <taxon>Poales</taxon>
        <taxon>Poaceae</taxon>
        <taxon>PACMAD clade</taxon>
        <taxon>Panicoideae</taxon>
        <taxon>Panicodae</taxon>
        <taxon>Paniceae</taxon>
        <taxon>Panicinae</taxon>
        <taxon>Panicum</taxon>
        <taxon>Panicum sect. Hiantes</taxon>
    </lineage>
</organism>
<feature type="compositionally biased region" description="Basic and acidic residues" evidence="10">
    <location>
        <begin position="33"/>
        <end position="44"/>
    </location>
</feature>
<dbReference type="SMART" id="SM00614">
    <property type="entry name" value="ZnF_BED"/>
    <property type="match status" value="1"/>
</dbReference>
<evidence type="ECO:0000259" key="11">
    <source>
        <dbReference type="PROSITE" id="PS50808"/>
    </source>
</evidence>
<keyword evidence="7" id="KW-0804">Transcription</keyword>
<feature type="region of interest" description="Disordered" evidence="10">
    <location>
        <begin position="1"/>
        <end position="51"/>
    </location>
</feature>
<evidence type="ECO:0000313" key="12">
    <source>
        <dbReference type="EMBL" id="KAG2587460.1"/>
    </source>
</evidence>
<keyword evidence="8" id="KW-0539">Nucleus</keyword>
<evidence type="ECO:0000256" key="9">
    <source>
        <dbReference type="PROSITE-ProRule" id="PRU00027"/>
    </source>
</evidence>
<evidence type="ECO:0000256" key="10">
    <source>
        <dbReference type="SAM" id="MobiDB-lite"/>
    </source>
</evidence>
<evidence type="ECO:0000313" key="13">
    <source>
        <dbReference type="Proteomes" id="UP000823388"/>
    </source>
</evidence>
<dbReference type="GO" id="GO:0003677">
    <property type="term" value="F:DNA binding"/>
    <property type="evidence" value="ECO:0007669"/>
    <property type="project" value="UniProtKB-KW"/>
</dbReference>
<proteinExistence type="predicted"/>
<evidence type="ECO:0000256" key="8">
    <source>
        <dbReference type="ARBA" id="ARBA00023242"/>
    </source>
</evidence>
<dbReference type="InterPro" id="IPR036236">
    <property type="entry name" value="Znf_C2H2_sf"/>
</dbReference>
<protein>
    <recommendedName>
        <fullName evidence="11">BED-type domain-containing protein</fullName>
    </recommendedName>
</protein>
<dbReference type="PROSITE" id="PS50808">
    <property type="entry name" value="ZF_BED"/>
    <property type="match status" value="1"/>
</dbReference>
<evidence type="ECO:0000256" key="3">
    <source>
        <dbReference type="ARBA" id="ARBA00022771"/>
    </source>
</evidence>
<dbReference type="InterPro" id="IPR012337">
    <property type="entry name" value="RNaseH-like_sf"/>
</dbReference>
<dbReference type="GO" id="GO:0005634">
    <property type="term" value="C:nucleus"/>
    <property type="evidence" value="ECO:0007669"/>
    <property type="project" value="UniProtKB-SubCell"/>
</dbReference>
<dbReference type="Pfam" id="PF05699">
    <property type="entry name" value="Dimer_Tnp_hAT"/>
    <property type="match status" value="1"/>
</dbReference>
<dbReference type="SUPFAM" id="SSF53098">
    <property type="entry name" value="Ribonuclease H-like"/>
    <property type="match status" value="1"/>
</dbReference>
<dbReference type="InterPro" id="IPR003656">
    <property type="entry name" value="Znf_BED"/>
</dbReference>
<keyword evidence="13" id="KW-1185">Reference proteome</keyword>
<dbReference type="GO" id="GO:0046983">
    <property type="term" value="F:protein dimerization activity"/>
    <property type="evidence" value="ECO:0007669"/>
    <property type="project" value="InterPro"/>
</dbReference>
<dbReference type="PANTHER" id="PTHR46481:SF10">
    <property type="entry name" value="ZINC FINGER BED DOMAIN-CONTAINING PROTEIN 39"/>
    <property type="match status" value="1"/>
</dbReference>
<keyword evidence="4" id="KW-0862">Zinc</keyword>
<gene>
    <name evidence="12" type="ORF">PVAP13_5NG151481</name>
</gene>
<feature type="domain" description="BED-type" evidence="11">
    <location>
        <begin position="110"/>
        <end position="173"/>
    </location>
</feature>
<dbReference type="EMBL" id="CM029046">
    <property type="protein sequence ID" value="KAG2587460.1"/>
    <property type="molecule type" value="Genomic_DNA"/>
</dbReference>
<evidence type="ECO:0000256" key="6">
    <source>
        <dbReference type="ARBA" id="ARBA00023125"/>
    </source>
</evidence>
<evidence type="ECO:0000256" key="4">
    <source>
        <dbReference type="ARBA" id="ARBA00022833"/>
    </source>
</evidence>
<dbReference type="AlphaFoldDB" id="A0A8T0RQB5"/>
<accession>A0A8T0RQB5</accession>
<keyword evidence="5" id="KW-0805">Transcription regulation</keyword>
<dbReference type="InterPro" id="IPR052035">
    <property type="entry name" value="ZnF_BED_domain_contain"/>
</dbReference>
<feature type="compositionally biased region" description="Low complexity" evidence="10">
    <location>
        <begin position="92"/>
        <end position="108"/>
    </location>
</feature>
<feature type="region of interest" description="Disordered" evidence="10">
    <location>
        <begin position="87"/>
        <end position="113"/>
    </location>
</feature>
<evidence type="ECO:0000256" key="1">
    <source>
        <dbReference type="ARBA" id="ARBA00004123"/>
    </source>
</evidence>
<evidence type="ECO:0000256" key="7">
    <source>
        <dbReference type="ARBA" id="ARBA00023163"/>
    </source>
</evidence>
<keyword evidence="3 9" id="KW-0863">Zinc-finger</keyword>
<dbReference type="GO" id="GO:0009791">
    <property type="term" value="P:post-embryonic development"/>
    <property type="evidence" value="ECO:0007669"/>
    <property type="project" value="UniProtKB-ARBA"/>
</dbReference>
<dbReference type="PANTHER" id="PTHR46481">
    <property type="entry name" value="ZINC FINGER BED DOMAIN-CONTAINING PROTEIN 4"/>
    <property type="match status" value="1"/>
</dbReference>
<keyword evidence="2" id="KW-0479">Metal-binding</keyword>
<reference evidence="12 13" key="1">
    <citation type="submission" date="2020-05" db="EMBL/GenBank/DDBJ databases">
        <title>WGS assembly of Panicum virgatum.</title>
        <authorList>
            <person name="Lovell J.T."/>
            <person name="Jenkins J."/>
            <person name="Shu S."/>
            <person name="Juenger T.E."/>
            <person name="Schmutz J."/>
        </authorList>
    </citation>
    <scope>NUCLEOTIDE SEQUENCE [LARGE SCALE GENOMIC DNA]</scope>
    <source>
        <strain evidence="13">cv. AP13</strain>
    </source>
</reference>
<comment type="caution">
    <text evidence="12">The sequence shown here is derived from an EMBL/GenBank/DDBJ whole genome shotgun (WGS) entry which is preliminary data.</text>
</comment>
<comment type="subcellular location">
    <subcellularLocation>
        <location evidence="1">Nucleus</location>
    </subcellularLocation>
</comment>
<evidence type="ECO:0000256" key="5">
    <source>
        <dbReference type="ARBA" id="ARBA00023015"/>
    </source>
</evidence>
<name>A0A8T0RQB5_PANVG</name>
<keyword evidence="6" id="KW-0238">DNA-binding</keyword>
<evidence type="ECO:0000256" key="2">
    <source>
        <dbReference type="ARBA" id="ARBA00022723"/>
    </source>
</evidence>
<sequence length="417" mass="45083">MARRRPSAPLRNGAGSEGQPSGPSALGVAMPGVDEHPGDDHLADELEMEDDDDVREDAAALFGIDVGDGNVPNNVIDVDADAGASDGGGGAAMAAGCGSTDTHGTSSSGKRKSSVWADFKEVKENDVRVAAICNICSKRLSARSCSGTGHLIRHQASCRKKVDHAHRVQSRLALNRDSFRNWVYDPAVARTELCRLIARLDLPLGIGETQAWEDYITRAHNPHSYYADVKIELYKLFTKYENKFGAARSQRVAQPSAQSGKKKQAWGRIFGGRGGSGSGVVGPPPSSTSCSSSSAVSELSAYLDSDCVTAYDDDFDILLWWRDHKLTYPILSIMARDIMSVPVSTVSSESCFSLTGMILEERRRRLLPENVEMLTCIKDWELGARREQHEAEDTELEEAFKNLFLDDEGAGGGGAVS</sequence>